<accession>A0A0G4I5W8</accession>
<gene>
    <name evidence="1" type="ORF">Cvel_62</name>
</gene>
<dbReference type="EMBL" id="CDMZ01005228">
    <property type="protein sequence ID" value="CEM52364.1"/>
    <property type="molecule type" value="Genomic_DNA"/>
</dbReference>
<protein>
    <submittedName>
        <fullName evidence="1">Uncharacterized protein</fullName>
    </submittedName>
</protein>
<reference evidence="1" key="1">
    <citation type="submission" date="2014-11" db="EMBL/GenBank/DDBJ databases">
        <authorList>
            <person name="Otto D Thomas"/>
            <person name="Naeem Raeece"/>
        </authorList>
    </citation>
    <scope>NUCLEOTIDE SEQUENCE</scope>
</reference>
<dbReference type="AlphaFoldDB" id="A0A0G4I5W8"/>
<name>A0A0G4I5W8_9ALVE</name>
<sequence length="195" mass="21201">MPKKIKPAENLAEIAQVSEGTGLDENSERGSETVQVELLPFDESAYVVPESVLAGVDFAPLKNAIQQFLCHQLKAVRRGCVENRGFSYYDLSECPAASASLTNVYRHYSQVVASAGKPLDAQRHAVSLEVLAAKGLFLFLFELFEKWSLIGEDGIQRLARFAILQTRQSCCFPHFCAGTMVSVCSAGRAGHSGDG</sequence>
<dbReference type="VEuPathDB" id="CryptoDB:Cvel_62"/>
<evidence type="ECO:0000313" key="1">
    <source>
        <dbReference type="EMBL" id="CEM52364.1"/>
    </source>
</evidence>
<proteinExistence type="predicted"/>
<organism evidence="1">
    <name type="scientific">Chromera velia CCMP2878</name>
    <dbReference type="NCBI Taxonomy" id="1169474"/>
    <lineage>
        <taxon>Eukaryota</taxon>
        <taxon>Sar</taxon>
        <taxon>Alveolata</taxon>
        <taxon>Colpodellida</taxon>
        <taxon>Chromeraceae</taxon>
        <taxon>Chromera</taxon>
    </lineage>
</organism>